<dbReference type="Gene3D" id="3.10.10.10">
    <property type="entry name" value="HIV Type 1 Reverse Transcriptase, subunit A, domain 1"/>
    <property type="match status" value="1"/>
</dbReference>
<dbReference type="EMBL" id="BKCJ010307934">
    <property type="protein sequence ID" value="GEZ67000.1"/>
    <property type="molecule type" value="Genomic_DNA"/>
</dbReference>
<dbReference type="InterPro" id="IPR050951">
    <property type="entry name" value="Retrovirus_Pol_polyprotein"/>
</dbReference>
<dbReference type="EC" id="2.7.7.49" evidence="1"/>
<evidence type="ECO:0000259" key="8">
    <source>
        <dbReference type="PROSITE" id="PS50994"/>
    </source>
</evidence>
<evidence type="ECO:0000256" key="7">
    <source>
        <dbReference type="ARBA" id="ARBA00022918"/>
    </source>
</evidence>
<accession>A0A699IM28</accession>
<dbReference type="Pfam" id="PF00078">
    <property type="entry name" value="RVT_1"/>
    <property type="match status" value="1"/>
</dbReference>
<dbReference type="SUPFAM" id="SSF53098">
    <property type="entry name" value="Ribonuclease H-like"/>
    <property type="match status" value="1"/>
</dbReference>
<dbReference type="Gene3D" id="3.30.420.10">
    <property type="entry name" value="Ribonuclease H-like superfamily/Ribonuclease H"/>
    <property type="match status" value="1"/>
</dbReference>
<dbReference type="InterPro" id="IPR041373">
    <property type="entry name" value="RT_RNaseH"/>
</dbReference>
<dbReference type="CDD" id="cd01647">
    <property type="entry name" value="RT_LTR"/>
    <property type="match status" value="1"/>
</dbReference>
<feature type="domain" description="Integrase catalytic" evidence="8">
    <location>
        <begin position="449"/>
        <end position="560"/>
    </location>
</feature>
<dbReference type="Pfam" id="PF17917">
    <property type="entry name" value="RT_RNaseH"/>
    <property type="match status" value="1"/>
</dbReference>
<dbReference type="AlphaFoldDB" id="A0A699IM28"/>
<dbReference type="SUPFAM" id="SSF56672">
    <property type="entry name" value="DNA/RNA polymerases"/>
    <property type="match status" value="1"/>
</dbReference>
<dbReference type="InterPro" id="IPR021109">
    <property type="entry name" value="Peptidase_aspartic_dom_sf"/>
</dbReference>
<protein>
    <recommendedName>
        <fullName evidence="1">RNA-directed DNA polymerase</fullName>
        <ecNumber evidence="1">2.7.7.49</ecNumber>
    </recommendedName>
</protein>
<dbReference type="InterPro" id="IPR012337">
    <property type="entry name" value="RNaseH-like_sf"/>
</dbReference>
<keyword evidence="2" id="KW-0808">Transferase</keyword>
<dbReference type="CDD" id="cd09274">
    <property type="entry name" value="RNase_HI_RT_Ty3"/>
    <property type="match status" value="1"/>
</dbReference>
<evidence type="ECO:0000256" key="5">
    <source>
        <dbReference type="ARBA" id="ARBA00022759"/>
    </source>
</evidence>
<dbReference type="PANTHER" id="PTHR37984">
    <property type="entry name" value="PROTEIN CBG26694"/>
    <property type="match status" value="1"/>
</dbReference>
<gene>
    <name evidence="9" type="ORF">Tci_538973</name>
</gene>
<evidence type="ECO:0000256" key="2">
    <source>
        <dbReference type="ARBA" id="ARBA00022679"/>
    </source>
</evidence>
<organism evidence="9">
    <name type="scientific">Tanacetum cinerariifolium</name>
    <name type="common">Dalmatian daisy</name>
    <name type="synonym">Chrysanthemum cinerariifolium</name>
    <dbReference type="NCBI Taxonomy" id="118510"/>
    <lineage>
        <taxon>Eukaryota</taxon>
        <taxon>Viridiplantae</taxon>
        <taxon>Streptophyta</taxon>
        <taxon>Embryophyta</taxon>
        <taxon>Tracheophyta</taxon>
        <taxon>Spermatophyta</taxon>
        <taxon>Magnoliopsida</taxon>
        <taxon>eudicotyledons</taxon>
        <taxon>Gunneridae</taxon>
        <taxon>Pentapetalae</taxon>
        <taxon>asterids</taxon>
        <taxon>campanulids</taxon>
        <taxon>Asterales</taxon>
        <taxon>Asteraceae</taxon>
        <taxon>Asteroideae</taxon>
        <taxon>Anthemideae</taxon>
        <taxon>Anthemidinae</taxon>
        <taxon>Tanacetum</taxon>
    </lineage>
</organism>
<name>A0A699IM28_TANCI</name>
<dbReference type="CDD" id="cd00303">
    <property type="entry name" value="retropepsin_like"/>
    <property type="match status" value="1"/>
</dbReference>
<dbReference type="GO" id="GO:0003964">
    <property type="term" value="F:RNA-directed DNA polymerase activity"/>
    <property type="evidence" value="ECO:0007669"/>
    <property type="project" value="UniProtKB-KW"/>
</dbReference>
<evidence type="ECO:0000256" key="3">
    <source>
        <dbReference type="ARBA" id="ARBA00022695"/>
    </source>
</evidence>
<evidence type="ECO:0000256" key="6">
    <source>
        <dbReference type="ARBA" id="ARBA00022801"/>
    </source>
</evidence>
<evidence type="ECO:0000256" key="4">
    <source>
        <dbReference type="ARBA" id="ARBA00022722"/>
    </source>
</evidence>
<reference evidence="9" key="1">
    <citation type="journal article" date="2019" name="Sci. Rep.">
        <title>Draft genome of Tanacetum cinerariifolium, the natural source of mosquito coil.</title>
        <authorList>
            <person name="Yamashiro T."/>
            <person name="Shiraishi A."/>
            <person name="Satake H."/>
            <person name="Nakayama K."/>
        </authorList>
    </citation>
    <scope>NUCLEOTIDE SEQUENCE</scope>
</reference>
<evidence type="ECO:0000313" key="9">
    <source>
        <dbReference type="EMBL" id="GEZ67000.1"/>
    </source>
</evidence>
<dbReference type="InterPro" id="IPR043128">
    <property type="entry name" value="Rev_trsase/Diguanyl_cyclase"/>
</dbReference>
<keyword evidence="6" id="KW-0378">Hydrolase</keyword>
<dbReference type="Pfam" id="PF08284">
    <property type="entry name" value="RVP_2"/>
    <property type="match status" value="1"/>
</dbReference>
<dbReference type="Gene3D" id="2.40.70.10">
    <property type="entry name" value="Acid Proteases"/>
    <property type="match status" value="1"/>
</dbReference>
<dbReference type="GO" id="GO:0016787">
    <property type="term" value="F:hydrolase activity"/>
    <property type="evidence" value="ECO:0007669"/>
    <property type="project" value="UniProtKB-KW"/>
</dbReference>
<keyword evidence="4" id="KW-0540">Nuclease</keyword>
<proteinExistence type="predicted"/>
<dbReference type="GO" id="GO:0003676">
    <property type="term" value="F:nucleic acid binding"/>
    <property type="evidence" value="ECO:0007669"/>
    <property type="project" value="InterPro"/>
</dbReference>
<sequence>HKERYCKEKSVATGANAQPIWTCYDYDLGFDRCFVDTRFSAMLDIDLIKIGATYEVELADGRVASTNTVLKGYTLNLVNHIFEIDLILIELVTFDVIIGMDWLVMHNAVIVCGEKFVRISYGKETLIVESDKGLPPRRQVEFRIDLVAGATPVARAPYRLAPSEMKELSVQLQEVLETGFIHYHELNKMTIKNRYPLSRIDDLFDQLQGSSAYSKIELRSGYHMLRIKEEDILITAFRTRYGHFEFQVMPFGLTNAPVVFMDLMNRIKSIKSWAALMTPTKVRQFLRLAGYYRRFIEGTKYFVVYCDASLNGYGAVLMQREKVIAYASRQLKVHEENYTTHDFELGAYILNQKELNLRQQIWIELLRDYDCEIRYHPGKANVVADALTQEGAMNEKYVRKDNLERLIKLSFKFHPDGTRCFRNHVWLPRFGGLRNLVMHESHKSKLLQQPEIPVWKWERITMDFVSGFPRTPSGYDTIWVIVDRLTKSAHFLPMKKTDNMENLMPIYLKEIVCRHGVPVSIISDRDSHFMSRFWRSLQEALGTNLDMSTAYHPQTDGQIKFSCNNSYQASIKAAPYEALYGRKCRSPVCWSDVGDSQLTGPELIRDTIEKIVYIKNHFLAARNRQKSYADKRLKSLEFKVGDMAIKILAKVGLLAYTLELPEELKGIHNEIQLGDKLHMIEMPVEVMDREVKRLKQSQISIVKVHWNLQRGPEFTWECEVQIKKKYPHLFTSNDEARKSR</sequence>
<dbReference type="GO" id="GO:0015074">
    <property type="term" value="P:DNA integration"/>
    <property type="evidence" value="ECO:0007669"/>
    <property type="project" value="InterPro"/>
</dbReference>
<keyword evidence="3" id="KW-0548">Nucleotidyltransferase</keyword>
<dbReference type="InterPro" id="IPR000477">
    <property type="entry name" value="RT_dom"/>
</dbReference>
<dbReference type="InterPro" id="IPR001584">
    <property type="entry name" value="Integrase_cat-core"/>
</dbReference>
<keyword evidence="7" id="KW-0695">RNA-directed DNA polymerase</keyword>
<comment type="caution">
    <text evidence="9">The sequence shown here is derived from an EMBL/GenBank/DDBJ whole genome shotgun (WGS) entry which is preliminary data.</text>
</comment>
<dbReference type="InterPro" id="IPR036397">
    <property type="entry name" value="RNaseH_sf"/>
</dbReference>
<feature type="non-terminal residue" evidence="9">
    <location>
        <position position="1"/>
    </location>
</feature>
<evidence type="ECO:0000256" key="1">
    <source>
        <dbReference type="ARBA" id="ARBA00012493"/>
    </source>
</evidence>
<dbReference type="Gene3D" id="3.30.70.270">
    <property type="match status" value="1"/>
</dbReference>
<dbReference type="PANTHER" id="PTHR37984:SF5">
    <property type="entry name" value="PROTEIN NYNRIN-LIKE"/>
    <property type="match status" value="1"/>
</dbReference>
<keyword evidence="5" id="KW-0255">Endonuclease</keyword>
<dbReference type="PROSITE" id="PS50994">
    <property type="entry name" value="INTEGRASE"/>
    <property type="match status" value="1"/>
</dbReference>
<dbReference type="InterPro" id="IPR043502">
    <property type="entry name" value="DNA/RNA_pol_sf"/>
</dbReference>
<dbReference type="GO" id="GO:0004519">
    <property type="term" value="F:endonuclease activity"/>
    <property type="evidence" value="ECO:0007669"/>
    <property type="project" value="UniProtKB-KW"/>
</dbReference>